<evidence type="ECO:0000256" key="1">
    <source>
        <dbReference type="ARBA" id="ARBA00004323"/>
    </source>
</evidence>
<keyword evidence="9" id="KW-0119">Carbohydrate metabolism</keyword>
<dbReference type="InterPro" id="IPR005331">
    <property type="entry name" value="Sulfotransferase"/>
</dbReference>
<accession>A0A8W8JG97</accession>
<dbReference type="GO" id="GO:0016051">
    <property type="term" value="P:carbohydrate biosynthetic process"/>
    <property type="evidence" value="ECO:0007669"/>
    <property type="project" value="InterPro"/>
</dbReference>
<protein>
    <recommendedName>
        <fullName evidence="9">Carbohydrate sulfotransferase</fullName>
        <ecNumber evidence="9">2.8.2.-</ecNumber>
    </recommendedName>
</protein>
<dbReference type="Pfam" id="PF03567">
    <property type="entry name" value="Sulfotransfer_2"/>
    <property type="match status" value="1"/>
</dbReference>
<evidence type="ECO:0000313" key="11">
    <source>
        <dbReference type="Proteomes" id="UP000005408"/>
    </source>
</evidence>
<keyword evidence="4 9" id="KW-0812">Transmembrane</keyword>
<keyword evidence="6 9" id="KW-0333">Golgi apparatus</keyword>
<keyword evidence="9" id="KW-0735">Signal-anchor</keyword>
<evidence type="ECO:0000256" key="3">
    <source>
        <dbReference type="ARBA" id="ARBA00022679"/>
    </source>
</evidence>
<dbReference type="EnsemblMetazoa" id="G18450.1">
    <property type="protein sequence ID" value="G18450.1:cds"/>
    <property type="gene ID" value="G18450"/>
</dbReference>
<keyword evidence="3 9" id="KW-0808">Transferase</keyword>
<dbReference type="Proteomes" id="UP000005408">
    <property type="component" value="Unassembled WGS sequence"/>
</dbReference>
<evidence type="ECO:0000256" key="2">
    <source>
        <dbReference type="ARBA" id="ARBA00006339"/>
    </source>
</evidence>
<name>A0A8W8JG97_MAGGI</name>
<keyword evidence="5 9" id="KW-1133">Transmembrane helix</keyword>
<dbReference type="PANTHER" id="PTHR12137:SF54">
    <property type="entry name" value="CARBOHYDRATE SULFOTRANSFERASE"/>
    <property type="match status" value="1"/>
</dbReference>
<feature type="transmembrane region" description="Helical" evidence="9">
    <location>
        <begin position="12"/>
        <end position="30"/>
    </location>
</feature>
<evidence type="ECO:0000313" key="10">
    <source>
        <dbReference type="EnsemblMetazoa" id="G18450.1:cds"/>
    </source>
</evidence>
<keyword evidence="8 9" id="KW-0325">Glycoprotein</keyword>
<evidence type="ECO:0000256" key="8">
    <source>
        <dbReference type="ARBA" id="ARBA00023180"/>
    </source>
</evidence>
<keyword evidence="11" id="KW-1185">Reference proteome</keyword>
<evidence type="ECO:0000256" key="9">
    <source>
        <dbReference type="RuleBase" id="RU364020"/>
    </source>
</evidence>
<comment type="similarity">
    <text evidence="2 9">Belongs to the sulfotransferase 2 family.</text>
</comment>
<organism evidence="10 11">
    <name type="scientific">Magallana gigas</name>
    <name type="common">Pacific oyster</name>
    <name type="synonym">Crassostrea gigas</name>
    <dbReference type="NCBI Taxonomy" id="29159"/>
    <lineage>
        <taxon>Eukaryota</taxon>
        <taxon>Metazoa</taxon>
        <taxon>Spiralia</taxon>
        <taxon>Lophotrochozoa</taxon>
        <taxon>Mollusca</taxon>
        <taxon>Bivalvia</taxon>
        <taxon>Autobranchia</taxon>
        <taxon>Pteriomorphia</taxon>
        <taxon>Ostreida</taxon>
        <taxon>Ostreoidea</taxon>
        <taxon>Ostreidae</taxon>
        <taxon>Magallana</taxon>
    </lineage>
</organism>
<dbReference type="InterPro" id="IPR018011">
    <property type="entry name" value="Carb_sulfotrans_8-10"/>
</dbReference>
<keyword evidence="7 9" id="KW-0472">Membrane</keyword>
<dbReference type="GO" id="GO:0000139">
    <property type="term" value="C:Golgi membrane"/>
    <property type="evidence" value="ECO:0007669"/>
    <property type="project" value="UniProtKB-SubCell"/>
</dbReference>
<dbReference type="AlphaFoldDB" id="A0A8W8JG97"/>
<evidence type="ECO:0000256" key="6">
    <source>
        <dbReference type="ARBA" id="ARBA00023034"/>
    </source>
</evidence>
<comment type="subcellular location">
    <subcellularLocation>
        <location evidence="1 9">Golgi apparatus membrane</location>
        <topology evidence="1 9">Single-pass type II membrane protein</topology>
    </subcellularLocation>
</comment>
<evidence type="ECO:0000256" key="5">
    <source>
        <dbReference type="ARBA" id="ARBA00022989"/>
    </source>
</evidence>
<dbReference type="EC" id="2.8.2.-" evidence="9"/>
<evidence type="ECO:0000256" key="7">
    <source>
        <dbReference type="ARBA" id="ARBA00023136"/>
    </source>
</evidence>
<dbReference type="GO" id="GO:0008146">
    <property type="term" value="F:sulfotransferase activity"/>
    <property type="evidence" value="ECO:0007669"/>
    <property type="project" value="InterPro"/>
</dbReference>
<proteinExistence type="inferred from homology"/>
<reference evidence="10" key="1">
    <citation type="submission" date="2022-08" db="UniProtKB">
        <authorList>
            <consortium name="EnsemblMetazoa"/>
        </authorList>
    </citation>
    <scope>IDENTIFICATION</scope>
    <source>
        <strain evidence="10">05x7-T-G4-1.051#20</strain>
    </source>
</reference>
<evidence type="ECO:0000256" key="4">
    <source>
        <dbReference type="ARBA" id="ARBA00022692"/>
    </source>
</evidence>
<sequence length="218" mass="25724">MPDLPRTFTSGALIFLATCFLLDIYSRIYYFPRQPERHVAFNHATTTQLEACPVQEHMSTIWERNSLLRQKCSLAKYQRNLLPLEESKLLQGFWKFTKRINERKGRECSTSVKFGEFLDYIMKEEVYDPHWQPVSELCGSCRVPYNVISKQETFNNDVRFILNQLSIQGPLKQELLKNLQKKHTENSIKEITPLMIGRAKLDPCLTFMQFCQRSWKSF</sequence>
<dbReference type="PANTHER" id="PTHR12137">
    <property type="entry name" value="CARBOHYDRATE SULFOTRANSFERASE"/>
    <property type="match status" value="1"/>
</dbReference>